<accession>A0A1H3LFZ2</accession>
<sequence length="346" mass="36594">MAIDVTIYGAGVFGLGCAWALARRGARVRVVDPAGVGAGASGGIVGALAPHVPEQWNQKKAFQLDSLLMAENWWEAVAQVGGGAPGYARTGRLQPIEDEAALTRAQGRATGAATLWQGHATWTVEDAPEEWSPGTAQVIRDTLTARIHPRRACAALAEAVQALGGKIVPDATAEGMILHATGWQGLSAMQDEKGRPAGNGVKGQAALLRLDRRDLPQLYADGLHIVPHADGTVALGSTSERDFEHTDTDAQLDDILTRARAAVPALAGADVIQRWAGVRPRARSRAPLLGHWPNRPGHFIANGGFKIGFGMVPKVAEDMADLMLDNHDAIPQPFRSDTLAPWANGD</sequence>
<evidence type="ECO:0000313" key="3">
    <source>
        <dbReference type="EMBL" id="SDY63301.1"/>
    </source>
</evidence>
<feature type="domain" description="FAD dependent oxidoreductase" evidence="2">
    <location>
        <begin position="4"/>
        <end position="322"/>
    </location>
</feature>
<dbReference type="GO" id="GO:0016491">
    <property type="term" value="F:oxidoreductase activity"/>
    <property type="evidence" value="ECO:0007669"/>
    <property type="project" value="UniProtKB-KW"/>
</dbReference>
<gene>
    <name evidence="3" type="ORF">SAMN05444004_102190</name>
</gene>
<dbReference type="Proteomes" id="UP000198914">
    <property type="component" value="Unassembled WGS sequence"/>
</dbReference>
<dbReference type="AlphaFoldDB" id="A0A1H3LFZ2"/>
<evidence type="ECO:0000313" key="4">
    <source>
        <dbReference type="Proteomes" id="UP000198914"/>
    </source>
</evidence>
<dbReference type="PANTHER" id="PTHR13847:SF289">
    <property type="entry name" value="GLYCINE OXIDASE"/>
    <property type="match status" value="1"/>
</dbReference>
<dbReference type="STRING" id="1244108.SAMN05444004_102190"/>
<dbReference type="Gene3D" id="3.30.9.10">
    <property type="entry name" value="D-Amino Acid Oxidase, subunit A, domain 2"/>
    <property type="match status" value="2"/>
</dbReference>
<dbReference type="InterPro" id="IPR036188">
    <property type="entry name" value="FAD/NAD-bd_sf"/>
</dbReference>
<protein>
    <submittedName>
        <fullName evidence="3">Glycine/D-amino acid oxidase</fullName>
    </submittedName>
</protein>
<dbReference type="EMBL" id="FNPX01000002">
    <property type="protein sequence ID" value="SDY63301.1"/>
    <property type="molecule type" value="Genomic_DNA"/>
</dbReference>
<keyword evidence="4" id="KW-1185">Reference proteome</keyword>
<dbReference type="Pfam" id="PF01266">
    <property type="entry name" value="DAO"/>
    <property type="match status" value="1"/>
</dbReference>
<reference evidence="4" key="1">
    <citation type="submission" date="2016-10" db="EMBL/GenBank/DDBJ databases">
        <authorList>
            <person name="Varghese N."/>
            <person name="Submissions S."/>
        </authorList>
    </citation>
    <scope>NUCLEOTIDE SEQUENCE [LARGE SCALE GENOMIC DNA]</scope>
    <source>
        <strain evidence="4">DSM 100420</strain>
    </source>
</reference>
<name>A0A1H3LFZ2_9RHOB</name>
<dbReference type="InterPro" id="IPR006076">
    <property type="entry name" value="FAD-dep_OxRdtase"/>
</dbReference>
<dbReference type="PANTHER" id="PTHR13847">
    <property type="entry name" value="SARCOSINE DEHYDROGENASE-RELATED"/>
    <property type="match status" value="1"/>
</dbReference>
<dbReference type="GO" id="GO:0005737">
    <property type="term" value="C:cytoplasm"/>
    <property type="evidence" value="ECO:0007669"/>
    <property type="project" value="TreeGrafter"/>
</dbReference>
<keyword evidence="1" id="KW-0560">Oxidoreductase</keyword>
<organism evidence="3 4">
    <name type="scientific">Jannaschia faecimaris</name>
    <dbReference type="NCBI Taxonomy" id="1244108"/>
    <lineage>
        <taxon>Bacteria</taxon>
        <taxon>Pseudomonadati</taxon>
        <taxon>Pseudomonadota</taxon>
        <taxon>Alphaproteobacteria</taxon>
        <taxon>Rhodobacterales</taxon>
        <taxon>Roseobacteraceae</taxon>
        <taxon>Jannaschia</taxon>
    </lineage>
</organism>
<evidence type="ECO:0000259" key="2">
    <source>
        <dbReference type="Pfam" id="PF01266"/>
    </source>
</evidence>
<evidence type="ECO:0000256" key="1">
    <source>
        <dbReference type="ARBA" id="ARBA00023002"/>
    </source>
</evidence>
<dbReference type="SUPFAM" id="SSF51971">
    <property type="entry name" value="Nucleotide-binding domain"/>
    <property type="match status" value="1"/>
</dbReference>
<proteinExistence type="predicted"/>
<dbReference type="Gene3D" id="3.50.50.60">
    <property type="entry name" value="FAD/NAD(P)-binding domain"/>
    <property type="match status" value="2"/>
</dbReference>